<evidence type="ECO:0000313" key="6">
    <source>
        <dbReference type="Proteomes" id="UP000420635"/>
    </source>
</evidence>
<evidence type="ECO:0000256" key="4">
    <source>
        <dbReference type="SAM" id="MobiDB-lite"/>
    </source>
</evidence>
<feature type="region of interest" description="Disordered" evidence="4">
    <location>
        <begin position="1"/>
        <end position="20"/>
    </location>
</feature>
<accession>A0A646HKU2</accession>
<dbReference type="AlphaFoldDB" id="A0A646HKU2"/>
<reference evidence="6" key="1">
    <citation type="submission" date="2019-09" db="EMBL/GenBank/DDBJ databases">
        <title>Distinct polysaccharide growth profiles of human intestinal Prevotella copri isolates.</title>
        <authorList>
            <person name="Fehlner-Peach H."/>
            <person name="Magnabosco C."/>
            <person name="Raghavan V."/>
            <person name="Scher J.U."/>
            <person name="Tett A."/>
            <person name="Cox L.M."/>
            <person name="Gottsegen C."/>
            <person name="Watters A."/>
            <person name="Wiltshire- Gordon J.D."/>
            <person name="Segata N."/>
            <person name="Bonneau R."/>
            <person name="Littman D.R."/>
        </authorList>
    </citation>
    <scope>NUCLEOTIDE SEQUENCE [LARGE SCALE GENOMIC DNA]</scope>
    <source>
        <strain evidence="6">iP54</strain>
    </source>
</reference>
<dbReference type="InterPro" id="IPR006645">
    <property type="entry name" value="NGN-like_dom"/>
</dbReference>
<protein>
    <submittedName>
        <fullName evidence="5">UpxY family transcription antiterminator</fullName>
    </submittedName>
</protein>
<organism evidence="5 6">
    <name type="scientific">Segatella copri</name>
    <dbReference type="NCBI Taxonomy" id="165179"/>
    <lineage>
        <taxon>Bacteria</taxon>
        <taxon>Pseudomonadati</taxon>
        <taxon>Bacteroidota</taxon>
        <taxon>Bacteroidia</taxon>
        <taxon>Bacteroidales</taxon>
        <taxon>Prevotellaceae</taxon>
        <taxon>Segatella</taxon>
    </lineage>
</organism>
<dbReference type="PANTHER" id="PTHR30265:SF4">
    <property type="entry name" value="KOW MOTIF FAMILY PROTEIN, EXPRESSED"/>
    <property type="match status" value="1"/>
</dbReference>
<evidence type="ECO:0000256" key="3">
    <source>
        <dbReference type="ARBA" id="ARBA00023163"/>
    </source>
</evidence>
<keyword evidence="1" id="KW-0889">Transcription antitermination</keyword>
<dbReference type="Pfam" id="PF02357">
    <property type="entry name" value="NusG"/>
    <property type="match status" value="1"/>
</dbReference>
<comment type="caution">
    <text evidence="5">The sequence shown here is derived from an EMBL/GenBank/DDBJ whole genome shotgun (WGS) entry which is preliminary data.</text>
</comment>
<evidence type="ECO:0000313" key="5">
    <source>
        <dbReference type="EMBL" id="MQN89638.1"/>
    </source>
</evidence>
<evidence type="ECO:0000256" key="1">
    <source>
        <dbReference type="ARBA" id="ARBA00022814"/>
    </source>
</evidence>
<dbReference type="NCBIfam" id="NF033644">
    <property type="entry name" value="antiterm_UpxY"/>
    <property type="match status" value="1"/>
</dbReference>
<dbReference type="RefSeq" id="WP_153113276.1">
    <property type="nucleotide sequence ID" value="NZ_VZAS01000092.1"/>
</dbReference>
<dbReference type="InterPro" id="IPR043425">
    <property type="entry name" value="NusG-like"/>
</dbReference>
<dbReference type="GO" id="GO:0031564">
    <property type="term" value="P:transcription antitermination"/>
    <property type="evidence" value="ECO:0007669"/>
    <property type="project" value="UniProtKB-KW"/>
</dbReference>
<dbReference type="PANTHER" id="PTHR30265">
    <property type="entry name" value="RHO-INTERACTING TRANSCRIPTION TERMINATION FACTOR NUSG"/>
    <property type="match status" value="1"/>
</dbReference>
<dbReference type="EMBL" id="VZBQ01000082">
    <property type="protein sequence ID" value="MQN89638.1"/>
    <property type="molecule type" value="Genomic_DNA"/>
</dbReference>
<dbReference type="SMART" id="SM00739">
    <property type="entry name" value="KOW"/>
    <property type="match status" value="1"/>
</dbReference>
<dbReference type="Gene3D" id="3.30.70.940">
    <property type="entry name" value="NusG, N-terminal domain"/>
    <property type="match status" value="1"/>
</dbReference>
<dbReference type="SUPFAM" id="SSF82679">
    <property type="entry name" value="N-utilization substance G protein NusG, N-terminal domain"/>
    <property type="match status" value="1"/>
</dbReference>
<name>A0A646HKU2_9BACT</name>
<sequence length="247" mass="27827">MKVDERALKDVHTVGGGETPPCVGLTSNTLPKAQSTVSAESSQTGVSTRGVHILSKSKVQKEEEIPHWYALRTTYGREKKAYDYMTAKGITAFYPTTETVKLIKGKRKVVTESRLPNIFFAYGTEEQLKFFVYDNVNLPFLRFYYHHTHIGSRIEKTPLIVPDYQMESLKIACASEENDIIIVSGEIQKFEKGQLVRVVKGEFEGFMGIVARHKGQQRVGIVVDNLLTVLTAYVPSAYCEVVEEKQK</sequence>
<dbReference type="CDD" id="cd09895">
    <property type="entry name" value="NGN_SP_UpxY"/>
    <property type="match status" value="1"/>
</dbReference>
<proteinExistence type="predicted"/>
<gene>
    <name evidence="5" type="ORF">F7D59_07195</name>
</gene>
<keyword evidence="3" id="KW-0804">Transcription</keyword>
<evidence type="ECO:0000256" key="2">
    <source>
        <dbReference type="ARBA" id="ARBA00023015"/>
    </source>
</evidence>
<dbReference type="Proteomes" id="UP000420635">
    <property type="component" value="Unassembled WGS sequence"/>
</dbReference>
<keyword evidence="2" id="KW-0805">Transcription regulation</keyword>
<dbReference type="InterPro" id="IPR005824">
    <property type="entry name" value="KOW"/>
</dbReference>
<feature type="compositionally biased region" description="Basic and acidic residues" evidence="4">
    <location>
        <begin position="1"/>
        <end position="12"/>
    </location>
</feature>
<dbReference type="InterPro" id="IPR036735">
    <property type="entry name" value="NGN_dom_sf"/>
</dbReference>
<dbReference type="GO" id="GO:0006354">
    <property type="term" value="P:DNA-templated transcription elongation"/>
    <property type="evidence" value="ECO:0007669"/>
    <property type="project" value="InterPro"/>
</dbReference>